<protein>
    <submittedName>
        <fullName evidence="2">Uncharacterized protein</fullName>
    </submittedName>
</protein>
<gene>
    <name evidence="2" type="ORF">HAKA00212_LOCUS16829</name>
</gene>
<dbReference type="AlphaFoldDB" id="A0A7S3Y124"/>
<dbReference type="EMBL" id="HBIU01036622">
    <property type="protein sequence ID" value="CAE0638052.1"/>
    <property type="molecule type" value="Transcribed_RNA"/>
</dbReference>
<organism evidence="2">
    <name type="scientific">Heterosigma akashiwo</name>
    <name type="common">Chromophytic alga</name>
    <name type="synonym">Heterosigma carterae</name>
    <dbReference type="NCBI Taxonomy" id="2829"/>
    <lineage>
        <taxon>Eukaryota</taxon>
        <taxon>Sar</taxon>
        <taxon>Stramenopiles</taxon>
        <taxon>Ochrophyta</taxon>
        <taxon>Raphidophyceae</taxon>
        <taxon>Chattonellales</taxon>
        <taxon>Chattonellaceae</taxon>
        <taxon>Heterosigma</taxon>
    </lineage>
</organism>
<evidence type="ECO:0000256" key="1">
    <source>
        <dbReference type="SAM" id="Phobius"/>
    </source>
</evidence>
<name>A0A7S3Y124_HETAK</name>
<keyword evidence="1" id="KW-0472">Membrane</keyword>
<reference evidence="2" key="1">
    <citation type="submission" date="2021-01" db="EMBL/GenBank/DDBJ databases">
        <authorList>
            <person name="Corre E."/>
            <person name="Pelletier E."/>
            <person name="Niang G."/>
            <person name="Scheremetjew M."/>
            <person name="Finn R."/>
            <person name="Kale V."/>
            <person name="Holt S."/>
            <person name="Cochrane G."/>
            <person name="Meng A."/>
            <person name="Brown T."/>
            <person name="Cohen L."/>
        </authorList>
    </citation>
    <scope>NUCLEOTIDE SEQUENCE</scope>
    <source>
        <strain evidence="2">CCMP3107</strain>
    </source>
</reference>
<accession>A0A7S3Y124</accession>
<sequence>MLRKVTTVLSDHPGLKKLQERAARDKKEIARFTWDWHAWNFAGALVPAGVLWAFLHHVYRKSERERLEVVAKDEEKRRDQDIKEIKMKETQDSVDDIKVVLKTMSKRISSLADQILVGRGNKS</sequence>
<proteinExistence type="predicted"/>
<keyword evidence="1" id="KW-0812">Transmembrane</keyword>
<keyword evidence="1" id="KW-1133">Transmembrane helix</keyword>
<feature type="transmembrane region" description="Helical" evidence="1">
    <location>
        <begin position="36"/>
        <end position="55"/>
    </location>
</feature>
<evidence type="ECO:0000313" key="2">
    <source>
        <dbReference type="EMBL" id="CAE0638052.1"/>
    </source>
</evidence>